<accession>A0A2U9BEB7</accession>
<dbReference type="EMBL" id="CP026247">
    <property type="protein sequence ID" value="AWP02022.1"/>
    <property type="molecule type" value="Genomic_DNA"/>
</dbReference>
<protein>
    <submittedName>
        <fullName evidence="2">Uncharacterized protein</fullName>
    </submittedName>
</protein>
<feature type="region of interest" description="Disordered" evidence="1">
    <location>
        <begin position="1"/>
        <end position="55"/>
    </location>
</feature>
<proteinExistence type="predicted"/>
<evidence type="ECO:0000313" key="2">
    <source>
        <dbReference type="EMBL" id="AWP02022.1"/>
    </source>
</evidence>
<evidence type="ECO:0000256" key="1">
    <source>
        <dbReference type="SAM" id="MobiDB-lite"/>
    </source>
</evidence>
<evidence type="ECO:0000313" key="3">
    <source>
        <dbReference type="Proteomes" id="UP000246464"/>
    </source>
</evidence>
<dbReference type="Proteomes" id="UP000246464">
    <property type="component" value="Chromosome 5"/>
</dbReference>
<reference evidence="2 3" key="1">
    <citation type="submission" date="2017-12" db="EMBL/GenBank/DDBJ databases">
        <title>Integrating genomic resources of turbot (Scophthalmus maximus) in depth evaluation of genetic and physical mapping variation across individuals.</title>
        <authorList>
            <person name="Martinez P."/>
        </authorList>
    </citation>
    <scope>NUCLEOTIDE SEQUENCE [LARGE SCALE GENOMIC DNA]</scope>
</reference>
<organism evidence="2 3">
    <name type="scientific">Scophthalmus maximus</name>
    <name type="common">Turbot</name>
    <name type="synonym">Psetta maxima</name>
    <dbReference type="NCBI Taxonomy" id="52904"/>
    <lineage>
        <taxon>Eukaryota</taxon>
        <taxon>Metazoa</taxon>
        <taxon>Chordata</taxon>
        <taxon>Craniata</taxon>
        <taxon>Vertebrata</taxon>
        <taxon>Euteleostomi</taxon>
        <taxon>Actinopterygii</taxon>
        <taxon>Neopterygii</taxon>
        <taxon>Teleostei</taxon>
        <taxon>Neoteleostei</taxon>
        <taxon>Acanthomorphata</taxon>
        <taxon>Carangaria</taxon>
        <taxon>Pleuronectiformes</taxon>
        <taxon>Pleuronectoidei</taxon>
        <taxon>Scophthalmidae</taxon>
        <taxon>Scophthalmus</taxon>
    </lineage>
</organism>
<sequence length="55" mass="5871">MLCPTPFPRVHGFPNPPRPEKAAAGLQQTLSVTDGLTEKTAPLLDRTGKQLSGTK</sequence>
<name>A0A2U9BEB7_SCOMX</name>
<gene>
    <name evidence="2" type="ORF">SMAX5B_003240</name>
</gene>
<dbReference type="AlphaFoldDB" id="A0A2U9BEB7"/>
<keyword evidence="3" id="KW-1185">Reference proteome</keyword>